<keyword evidence="4" id="KW-0472">Membrane</keyword>
<feature type="domain" description="Glycosyltransferase 2-like" evidence="5">
    <location>
        <begin position="57"/>
        <end position="232"/>
    </location>
</feature>
<keyword evidence="3 6" id="KW-0808">Transferase</keyword>
<name>A0A846ZF03_9LACO</name>
<dbReference type="AlphaFoldDB" id="A0A846ZF03"/>
<feature type="transmembrane region" description="Helical" evidence="4">
    <location>
        <begin position="323"/>
        <end position="342"/>
    </location>
</feature>
<evidence type="ECO:0000256" key="4">
    <source>
        <dbReference type="SAM" id="Phobius"/>
    </source>
</evidence>
<dbReference type="PANTHER" id="PTHR43630">
    <property type="entry name" value="POLY-BETA-1,6-N-ACETYL-D-GLUCOSAMINE SYNTHASE"/>
    <property type="match status" value="1"/>
</dbReference>
<dbReference type="Pfam" id="PF00535">
    <property type="entry name" value="Glycos_transf_2"/>
    <property type="match status" value="1"/>
</dbReference>
<dbReference type="SUPFAM" id="SSF53448">
    <property type="entry name" value="Nucleotide-diphospho-sugar transferases"/>
    <property type="match status" value="1"/>
</dbReference>
<evidence type="ECO:0000256" key="3">
    <source>
        <dbReference type="ARBA" id="ARBA00022679"/>
    </source>
</evidence>
<proteinExistence type="inferred from homology"/>
<keyword evidence="4" id="KW-0812">Transmembrane</keyword>
<comment type="similarity">
    <text evidence="1">Belongs to the glycosyltransferase 2 family.</text>
</comment>
<dbReference type="InterPro" id="IPR029044">
    <property type="entry name" value="Nucleotide-diphossugar_trans"/>
</dbReference>
<reference evidence="6 7" key="1">
    <citation type="submission" date="2020-04" db="EMBL/GenBank/DDBJ databases">
        <title>MicrobeNet Type strains.</title>
        <authorList>
            <person name="Nicholson A.C."/>
        </authorList>
    </citation>
    <scope>NUCLEOTIDE SEQUENCE [LARGE SCALE GENOMIC DNA]</scope>
    <source>
        <strain evidence="6 7">CCUG 54536</strain>
    </source>
</reference>
<keyword evidence="4" id="KW-1133">Transmembrane helix</keyword>
<protein>
    <submittedName>
        <fullName evidence="6">Putative glycosyltransferase, exosortase G system-associated</fullName>
    </submittedName>
</protein>
<organism evidence="6 7">
    <name type="scientific">Leuconostoc holzapfelii</name>
    <dbReference type="NCBI Taxonomy" id="434464"/>
    <lineage>
        <taxon>Bacteria</taxon>
        <taxon>Bacillati</taxon>
        <taxon>Bacillota</taxon>
        <taxon>Bacilli</taxon>
        <taxon>Lactobacillales</taxon>
        <taxon>Lactobacillaceae</taxon>
        <taxon>Leuconostoc</taxon>
    </lineage>
</organism>
<sequence>MALYFHQFIYQIGFWFTWLLIPIVVEIIPAVSHALTLQHTVKASKQYQVPLKMPMISIVLPVYNSEKTLYQCIASIATSSYPKQLIQIIVANNHSTDNSFQVFHQAQANFPDLRLQWMNTDAGKARALNAAIYNSMGSYVMNLDTDGWLEREALLNMVLYFENNSQIDAATGTILTQKEAIAATHKKGLKLLQRNEYFEYAQAFLSGRSIESQNDRLFTMSGAFSAFRREVLVQTYMYNVDTIGEDTDMIFQLRYRLGKRIGFVVDAIFYVEPISGLEELYLQRQRWQRGQIEVAQNFLQKKLNVNQIFSNFMIGRLMVDHTFVFPRLIWMIGLGMLVYLGYSPIVVSLSLVMMYLLYVLFGLLNYLSSMQLLKKFDEERLYYRKQWPLILTLPLYNGINTAIRLVGIINAMTSRANWQTKKFSVEIAEIKAIIFSDFTLKKKGKK</sequence>
<dbReference type="NCBIfam" id="TIGR03111">
    <property type="entry name" value="glyc2_xrt_Gpos1"/>
    <property type="match status" value="1"/>
</dbReference>
<dbReference type="RefSeq" id="WP_168676227.1">
    <property type="nucleotide sequence ID" value="NZ_BPKV01000004.1"/>
</dbReference>
<keyword evidence="2" id="KW-0328">Glycosyltransferase</keyword>
<dbReference type="EMBL" id="JAAXPO010000003">
    <property type="protein sequence ID" value="NKZ18179.1"/>
    <property type="molecule type" value="Genomic_DNA"/>
</dbReference>
<comment type="caution">
    <text evidence="6">The sequence shown here is derived from an EMBL/GenBank/DDBJ whole genome shotgun (WGS) entry which is preliminary data.</text>
</comment>
<gene>
    <name evidence="6" type="ORF">HF966_03200</name>
</gene>
<feature type="transmembrane region" description="Helical" evidence="4">
    <location>
        <begin position="348"/>
        <end position="367"/>
    </location>
</feature>
<dbReference type="PANTHER" id="PTHR43630:SF1">
    <property type="entry name" value="POLY-BETA-1,6-N-ACETYL-D-GLUCOSAMINE SYNTHASE"/>
    <property type="match status" value="1"/>
</dbReference>
<evidence type="ECO:0000256" key="1">
    <source>
        <dbReference type="ARBA" id="ARBA00006739"/>
    </source>
</evidence>
<evidence type="ECO:0000313" key="7">
    <source>
        <dbReference type="Proteomes" id="UP000590460"/>
    </source>
</evidence>
<evidence type="ECO:0000256" key="2">
    <source>
        <dbReference type="ARBA" id="ARBA00022676"/>
    </source>
</evidence>
<dbReference type="InterPro" id="IPR001173">
    <property type="entry name" value="Glyco_trans_2-like"/>
</dbReference>
<accession>A0A846ZF03</accession>
<evidence type="ECO:0000259" key="5">
    <source>
        <dbReference type="Pfam" id="PF00535"/>
    </source>
</evidence>
<feature type="transmembrane region" description="Helical" evidence="4">
    <location>
        <begin position="12"/>
        <end position="35"/>
    </location>
</feature>
<evidence type="ECO:0000313" key="6">
    <source>
        <dbReference type="EMBL" id="NKZ18179.1"/>
    </source>
</evidence>
<dbReference type="CDD" id="cd06423">
    <property type="entry name" value="CESA_like"/>
    <property type="match status" value="1"/>
</dbReference>
<dbReference type="GO" id="GO:0016757">
    <property type="term" value="F:glycosyltransferase activity"/>
    <property type="evidence" value="ECO:0007669"/>
    <property type="project" value="UniProtKB-KW"/>
</dbReference>
<dbReference type="InterPro" id="IPR017542">
    <property type="entry name" value="XrtG-assoc_glycosyltfrase"/>
</dbReference>
<dbReference type="Proteomes" id="UP000590460">
    <property type="component" value="Unassembled WGS sequence"/>
</dbReference>
<dbReference type="Gene3D" id="3.90.550.10">
    <property type="entry name" value="Spore Coat Polysaccharide Biosynthesis Protein SpsA, Chain A"/>
    <property type="match status" value="1"/>
</dbReference>